<accession>A0A2M8WKQ2</accession>
<proteinExistence type="predicted"/>
<dbReference type="InterPro" id="IPR014547">
    <property type="entry name" value="UCP028477"/>
</dbReference>
<dbReference type="Proteomes" id="UP000228531">
    <property type="component" value="Unassembled WGS sequence"/>
</dbReference>
<dbReference type="AlphaFoldDB" id="A0A2M8WKQ2"/>
<sequence>MTRILTVALFLVVTLFPIASFAGSSAASNPILPANEVASFANKVQRDLAARGANVAIVSRVGRDPSVLPDGINYTHVAFWVYARITKADGSTGMGYRVYNLYQRDGDLTQSDLVQDTPGDFFAGAHSLDAGIIIPDPRLQRKILDVIASPTYAALHNARYSVLANPRSGQFQNCTEHTLDVVMAALYDTSDPAQIKANIAAHFTPQPIRLNGMQRLLAPAASAALTTADHGSNVGTATFGSIARFMEANDLDDEIYRITPTQVVRF</sequence>
<reference evidence="2 3" key="1">
    <citation type="submission" date="2017-11" db="EMBL/GenBank/DDBJ databases">
        <title>Genomic Encyclopedia of Archaeal and Bacterial Type Strains, Phase II (KMG-II): From Individual Species to Whole Genera.</title>
        <authorList>
            <person name="Goeker M."/>
        </authorList>
    </citation>
    <scope>NUCLEOTIDE SEQUENCE [LARGE SCALE GENOMIC DNA]</scope>
    <source>
        <strain evidence="2 3">DSM 29128</strain>
    </source>
</reference>
<evidence type="ECO:0000313" key="3">
    <source>
        <dbReference type="Proteomes" id="UP000228531"/>
    </source>
</evidence>
<feature type="signal peptide" evidence="1">
    <location>
        <begin position="1"/>
        <end position="26"/>
    </location>
</feature>
<keyword evidence="3" id="KW-1185">Reference proteome</keyword>
<name>A0A2M8WKQ2_9RHOB</name>
<dbReference type="OrthoDB" id="8893883at2"/>
<comment type="caution">
    <text evidence="2">The sequence shown here is derived from an EMBL/GenBank/DDBJ whole genome shotgun (WGS) entry which is preliminary data.</text>
</comment>
<feature type="chain" id="PRO_5014747526" description="DUF2145 domain-containing protein" evidence="1">
    <location>
        <begin position="27"/>
        <end position="266"/>
    </location>
</feature>
<dbReference type="Pfam" id="PF09916">
    <property type="entry name" value="DUF2145"/>
    <property type="match status" value="1"/>
</dbReference>
<organism evidence="2 3">
    <name type="scientific">Yoonia maricola</name>
    <dbReference type="NCBI Taxonomy" id="420999"/>
    <lineage>
        <taxon>Bacteria</taxon>
        <taxon>Pseudomonadati</taxon>
        <taxon>Pseudomonadota</taxon>
        <taxon>Alphaproteobacteria</taxon>
        <taxon>Rhodobacterales</taxon>
        <taxon>Paracoccaceae</taxon>
        <taxon>Yoonia</taxon>
    </lineage>
</organism>
<evidence type="ECO:0000313" key="2">
    <source>
        <dbReference type="EMBL" id="PJI91511.1"/>
    </source>
</evidence>
<dbReference type="EMBL" id="PGTY01000001">
    <property type="protein sequence ID" value="PJI91511.1"/>
    <property type="molecule type" value="Genomic_DNA"/>
</dbReference>
<dbReference type="RefSeq" id="WP_100366428.1">
    <property type="nucleotide sequence ID" value="NZ_PGTY01000001.1"/>
</dbReference>
<evidence type="ECO:0000256" key="1">
    <source>
        <dbReference type="SAM" id="SignalP"/>
    </source>
</evidence>
<keyword evidence="1" id="KW-0732">Signal</keyword>
<evidence type="ECO:0008006" key="4">
    <source>
        <dbReference type="Google" id="ProtNLM"/>
    </source>
</evidence>
<gene>
    <name evidence="2" type="ORF">BC777_0339</name>
</gene>
<protein>
    <recommendedName>
        <fullName evidence="4">DUF2145 domain-containing protein</fullName>
    </recommendedName>
</protein>